<dbReference type="EMBL" id="HF563609">
    <property type="protein sequence ID" value="CCP24975.1"/>
    <property type="molecule type" value="Genomic_DNA"/>
</dbReference>
<dbReference type="GO" id="GO:0008270">
    <property type="term" value="F:zinc ion binding"/>
    <property type="evidence" value="ECO:0007669"/>
    <property type="project" value="InterPro"/>
</dbReference>
<dbReference type="GO" id="GO:0009025">
    <property type="term" value="F:tagatose-bisphosphate aldolase activity"/>
    <property type="evidence" value="ECO:0007669"/>
    <property type="project" value="UniProtKB-EC"/>
</dbReference>
<dbReference type="HOGENOM" id="CLU_040088_0_1_9"/>
<dbReference type="InterPro" id="IPR013785">
    <property type="entry name" value="Aldolase_TIM"/>
</dbReference>
<feature type="binding site" evidence="2">
    <location>
        <position position="131"/>
    </location>
    <ligand>
        <name>Zn(2+)</name>
        <dbReference type="ChEBI" id="CHEBI:29105"/>
        <label>2</label>
    </ligand>
</feature>
<dbReference type="Pfam" id="PF01116">
    <property type="entry name" value="F_bP_aldolase"/>
    <property type="match status" value="1"/>
</dbReference>
<dbReference type="KEGG" id="tae:TepiRe1_0298"/>
<sequence>MLVRITEMLKYAKKEGYAVPALAAVDELTSRAAIEAAERMKSPVILLCMENGNKDLCYFGKMINDFAIRAQIPVALVYDHTTSFESAIKGIRAGFNCIMVDRSQIPYKENVAQVKELVRIAHAANVEVESELGHVGMEGSDAQDSECALTVPDEALKFVEETDVDCLAVAIGTSHGVYKGKPKLRFDLLEKIAQKVTVPLVLHGGSGTGDENLAKTCRKGICKVNIVNDLYRSAYNALISDGMEGNRIYNLFPVLSKGYIETAMHFMKVLGSAGKAI</sequence>
<reference evidence="4" key="1">
    <citation type="journal article" date="2013" name="Genome Announc.">
        <title>First genome sequence of a syntrophic acetate-oxidizing bacterium, Tepidanaerobacter acetatoxydans strain Re1.</title>
        <authorList>
            <person name="Manzoor S."/>
            <person name="Bongcam-Rudloff E."/>
            <person name="Schnurer A."/>
            <person name="Muller B."/>
        </authorList>
    </citation>
    <scope>NUCLEOTIDE SEQUENCE [LARGE SCALE GENOMIC DNA]</scope>
    <source>
        <strain evidence="4">Re1</strain>
    </source>
</reference>
<dbReference type="PIRSF" id="PIRSF001359">
    <property type="entry name" value="F_bP_aldolase_II"/>
    <property type="match status" value="1"/>
</dbReference>
<organism evidence="3 4">
    <name type="scientific">Tepidanaerobacter acetatoxydans (strain DSM 21804 / JCM 16047 / Re1)</name>
    <dbReference type="NCBI Taxonomy" id="1209989"/>
    <lineage>
        <taxon>Bacteria</taxon>
        <taxon>Bacillati</taxon>
        <taxon>Bacillota</taxon>
        <taxon>Clostridia</taxon>
        <taxon>Thermosediminibacterales</taxon>
        <taxon>Tepidanaerobacteraceae</taxon>
        <taxon>Tepidanaerobacter</taxon>
    </lineage>
</organism>
<protein>
    <submittedName>
        <fullName evidence="3">Tagatose-bisphosphate aldolase</fullName>
        <ecNumber evidence="3">4.1.2.40</ecNumber>
    </submittedName>
</protein>
<dbReference type="Proteomes" id="UP000010802">
    <property type="component" value="Chromosome"/>
</dbReference>
<dbReference type="CDD" id="cd00947">
    <property type="entry name" value="TBP_aldolase_IIB"/>
    <property type="match status" value="1"/>
</dbReference>
<name>F4LTE2_TEPAE</name>
<dbReference type="KEGG" id="tep:TepRe1_0269"/>
<keyword evidence="2" id="KW-0862">Zinc</keyword>
<feature type="active site" description="Proton donor" evidence="1">
    <location>
        <position position="79"/>
    </location>
</feature>
<evidence type="ECO:0000313" key="3">
    <source>
        <dbReference type="EMBL" id="CCP24975.1"/>
    </source>
</evidence>
<dbReference type="Gene3D" id="3.20.20.70">
    <property type="entry name" value="Aldolase class I"/>
    <property type="match status" value="1"/>
</dbReference>
<dbReference type="EC" id="4.1.2.40" evidence="3"/>
<feature type="binding site" evidence="2">
    <location>
        <position position="80"/>
    </location>
    <ligand>
        <name>Zn(2+)</name>
        <dbReference type="ChEBI" id="CHEBI:29105"/>
        <label>1</label>
        <note>catalytic</note>
    </ligand>
</feature>
<accession>L0RVQ1</accession>
<proteinExistence type="predicted"/>
<accession>F4LTE2</accession>
<feature type="binding site" evidence="2">
    <location>
        <position position="203"/>
    </location>
    <ligand>
        <name>Zn(2+)</name>
        <dbReference type="ChEBI" id="CHEBI:29105"/>
        <label>1</label>
        <note>catalytic</note>
    </ligand>
</feature>
<evidence type="ECO:0000313" key="4">
    <source>
        <dbReference type="Proteomes" id="UP000010802"/>
    </source>
</evidence>
<dbReference type="PANTHER" id="PTHR30304">
    <property type="entry name" value="D-TAGATOSE-1,6-BISPHOSPHATE ALDOLASE"/>
    <property type="match status" value="1"/>
</dbReference>
<dbReference type="AlphaFoldDB" id="F4LTE2"/>
<dbReference type="OrthoDB" id="9803995at2"/>
<keyword evidence="2" id="KW-0479">Metal-binding</keyword>
<dbReference type="RefSeq" id="WP_013777397.1">
    <property type="nucleotide sequence ID" value="NC_015519.1"/>
</dbReference>
<feature type="binding site" evidence="2">
    <location>
        <position position="175"/>
    </location>
    <ligand>
        <name>Zn(2+)</name>
        <dbReference type="ChEBI" id="CHEBI:29105"/>
        <label>1</label>
        <note>catalytic</note>
    </ligand>
</feature>
<dbReference type="InterPro" id="IPR050246">
    <property type="entry name" value="Class_II_FBP_aldolase"/>
</dbReference>
<dbReference type="PANTHER" id="PTHR30304:SF0">
    <property type="entry name" value="D-TAGATOSE-1,6-BISPHOSPHATE ALDOLASE SUBUNIT GATY-RELATED"/>
    <property type="match status" value="1"/>
</dbReference>
<dbReference type="STRING" id="1209989.TepRe1_0269"/>
<keyword evidence="3" id="KW-0456">Lyase</keyword>
<feature type="binding site" evidence="2">
    <location>
        <position position="101"/>
    </location>
    <ligand>
        <name>Zn(2+)</name>
        <dbReference type="ChEBI" id="CHEBI:29105"/>
        <label>2</label>
    </ligand>
</feature>
<evidence type="ECO:0000256" key="1">
    <source>
        <dbReference type="PIRSR" id="PIRSR001359-1"/>
    </source>
</evidence>
<dbReference type="SUPFAM" id="SSF51569">
    <property type="entry name" value="Aldolase"/>
    <property type="match status" value="1"/>
</dbReference>
<gene>
    <name evidence="3" type="ordered locus">TEPIRE1_0298</name>
</gene>
<keyword evidence="4" id="KW-1185">Reference proteome</keyword>
<dbReference type="eggNOG" id="COG0191">
    <property type="taxonomic scope" value="Bacteria"/>
</dbReference>
<dbReference type="GO" id="GO:0005975">
    <property type="term" value="P:carbohydrate metabolic process"/>
    <property type="evidence" value="ECO:0007669"/>
    <property type="project" value="InterPro"/>
</dbReference>
<comment type="cofactor">
    <cofactor evidence="2">
        <name>Zn(2+)</name>
        <dbReference type="ChEBI" id="CHEBI:29105"/>
    </cofactor>
    <text evidence="2">Binds 2 Zn(2+) ions per subunit. One is catalytic and the other provides a structural contribution.</text>
</comment>
<dbReference type="PATRIC" id="fig|1209989.3.peg.312"/>
<evidence type="ECO:0000256" key="2">
    <source>
        <dbReference type="PIRSR" id="PIRSR001359-3"/>
    </source>
</evidence>
<dbReference type="InterPro" id="IPR000771">
    <property type="entry name" value="FBA_II"/>
</dbReference>